<gene>
    <name evidence="2" type="ORF">MNB_SV-10-893</name>
</gene>
<feature type="transmembrane region" description="Helical" evidence="1">
    <location>
        <begin position="52"/>
        <end position="75"/>
    </location>
</feature>
<dbReference type="EMBL" id="FPHL01000045">
    <property type="protein sequence ID" value="SFV67031.1"/>
    <property type="molecule type" value="Genomic_DNA"/>
</dbReference>
<feature type="transmembrane region" description="Helical" evidence="1">
    <location>
        <begin position="95"/>
        <end position="115"/>
    </location>
</feature>
<reference evidence="2" key="1">
    <citation type="submission" date="2016-10" db="EMBL/GenBank/DDBJ databases">
        <authorList>
            <person name="de Groot N.N."/>
        </authorList>
    </citation>
    <scope>NUCLEOTIDE SEQUENCE</scope>
</reference>
<name>A0A1W1CN05_9ZZZZ</name>
<keyword evidence="1" id="KW-1133">Transmembrane helix</keyword>
<protein>
    <submittedName>
        <fullName evidence="2">Uncharacterized protein</fullName>
    </submittedName>
</protein>
<organism evidence="2">
    <name type="scientific">hydrothermal vent metagenome</name>
    <dbReference type="NCBI Taxonomy" id="652676"/>
    <lineage>
        <taxon>unclassified sequences</taxon>
        <taxon>metagenomes</taxon>
        <taxon>ecological metagenomes</taxon>
    </lineage>
</organism>
<proteinExistence type="predicted"/>
<evidence type="ECO:0000256" key="1">
    <source>
        <dbReference type="SAM" id="Phobius"/>
    </source>
</evidence>
<sequence length="131" mass="15098">MQGKQRSRGTSIHFAHPEERIKSANGIGGSFTKQEVQLNDTPLFFPEGFEKIFLAIYFISLPYILGLIFLFFYIAEGKFKVFIAVNHDSPFLMTWAIGYEILATLVILWVIKSAISFTRENSRKHLHTLRQ</sequence>
<keyword evidence="1" id="KW-0812">Transmembrane</keyword>
<evidence type="ECO:0000313" key="2">
    <source>
        <dbReference type="EMBL" id="SFV67031.1"/>
    </source>
</evidence>
<accession>A0A1W1CN05</accession>
<dbReference type="AlphaFoldDB" id="A0A1W1CN05"/>
<keyword evidence="1" id="KW-0472">Membrane</keyword>